<dbReference type="EMBL" id="JAELVQ010000006">
    <property type="protein sequence ID" value="MBJ6367787.1"/>
    <property type="molecule type" value="Genomic_DNA"/>
</dbReference>
<feature type="domain" description="RagB/SusD" evidence="6">
    <location>
        <begin position="276"/>
        <end position="556"/>
    </location>
</feature>
<dbReference type="AlphaFoldDB" id="A0A8J7IFF6"/>
<comment type="caution">
    <text evidence="8">The sequence shown here is derived from an EMBL/GenBank/DDBJ whole genome shotgun (WGS) entry which is preliminary data.</text>
</comment>
<evidence type="ECO:0000256" key="1">
    <source>
        <dbReference type="ARBA" id="ARBA00004442"/>
    </source>
</evidence>
<evidence type="ECO:0000259" key="6">
    <source>
        <dbReference type="Pfam" id="PF07980"/>
    </source>
</evidence>
<keyword evidence="9" id="KW-1185">Reference proteome</keyword>
<dbReference type="InterPro" id="IPR012944">
    <property type="entry name" value="SusD_RagB_dom"/>
</dbReference>
<keyword evidence="3" id="KW-0732">Signal</keyword>
<dbReference type="Pfam" id="PF14322">
    <property type="entry name" value="SusD-like_3"/>
    <property type="match status" value="1"/>
</dbReference>
<keyword evidence="4" id="KW-0472">Membrane</keyword>
<feature type="domain" description="SusD-like N-terminal" evidence="7">
    <location>
        <begin position="23"/>
        <end position="166"/>
    </location>
</feature>
<evidence type="ECO:0000256" key="4">
    <source>
        <dbReference type="ARBA" id="ARBA00023136"/>
    </source>
</evidence>
<comment type="similarity">
    <text evidence="2">Belongs to the SusD family.</text>
</comment>
<protein>
    <submittedName>
        <fullName evidence="8">RagB/SusD family nutrient uptake outer membrane protein</fullName>
    </submittedName>
</protein>
<dbReference type="RefSeq" id="WP_199114556.1">
    <property type="nucleotide sequence ID" value="NZ_JAELVQ010000006.1"/>
</dbReference>
<proteinExistence type="inferred from homology"/>
<evidence type="ECO:0000256" key="3">
    <source>
        <dbReference type="ARBA" id="ARBA00022729"/>
    </source>
</evidence>
<accession>A0A8J7IFF6</accession>
<evidence type="ECO:0000313" key="8">
    <source>
        <dbReference type="EMBL" id="MBJ6367787.1"/>
    </source>
</evidence>
<name>A0A8J7IFF6_9FLAO</name>
<evidence type="ECO:0000259" key="7">
    <source>
        <dbReference type="Pfam" id="PF14322"/>
    </source>
</evidence>
<keyword evidence="5" id="KW-0998">Cell outer membrane</keyword>
<evidence type="ECO:0000256" key="5">
    <source>
        <dbReference type="ARBA" id="ARBA00023237"/>
    </source>
</evidence>
<dbReference type="GO" id="GO:0009279">
    <property type="term" value="C:cell outer membrane"/>
    <property type="evidence" value="ECO:0007669"/>
    <property type="project" value="UniProtKB-SubCell"/>
</dbReference>
<dbReference type="Gene3D" id="1.25.40.390">
    <property type="match status" value="1"/>
</dbReference>
<organism evidence="8 9">
    <name type="scientific">Snuella sedimenti</name>
    <dbReference type="NCBI Taxonomy" id="2798802"/>
    <lineage>
        <taxon>Bacteria</taxon>
        <taxon>Pseudomonadati</taxon>
        <taxon>Bacteroidota</taxon>
        <taxon>Flavobacteriia</taxon>
        <taxon>Flavobacteriales</taxon>
        <taxon>Flavobacteriaceae</taxon>
        <taxon>Snuella</taxon>
    </lineage>
</organism>
<dbReference type="InterPro" id="IPR033985">
    <property type="entry name" value="SusD-like_N"/>
</dbReference>
<dbReference type="SUPFAM" id="SSF48452">
    <property type="entry name" value="TPR-like"/>
    <property type="match status" value="1"/>
</dbReference>
<comment type="subcellular location">
    <subcellularLocation>
        <location evidence="1">Cell outer membrane</location>
    </subcellularLocation>
</comment>
<dbReference type="Proteomes" id="UP000610931">
    <property type="component" value="Unassembled WGS sequence"/>
</dbReference>
<dbReference type="Pfam" id="PF07980">
    <property type="entry name" value="SusD_RagB"/>
    <property type="match status" value="1"/>
</dbReference>
<evidence type="ECO:0000256" key="2">
    <source>
        <dbReference type="ARBA" id="ARBA00006275"/>
    </source>
</evidence>
<gene>
    <name evidence="8" type="ORF">JF259_06785</name>
</gene>
<dbReference type="PROSITE" id="PS51257">
    <property type="entry name" value="PROKAR_LIPOPROTEIN"/>
    <property type="match status" value="1"/>
</dbReference>
<evidence type="ECO:0000313" key="9">
    <source>
        <dbReference type="Proteomes" id="UP000610931"/>
    </source>
</evidence>
<sequence>MKQYRYIFTLLTIVFIVSCDDSFLEKSPSDAISTATFFKQEKDLVFAVNAAYNVLGFNDWGEWGRGTDMLRLDIVTDDAIDHHSWDPAYRLADGTAGASEGYSTARWRERYKGIQRVNRILEGADGVTDINPDFKDRLLAEAKVLRAYFYFDLTYLFGDVPFLTSSISPEELTPTVNDDGSLTPAAGAARTDRNIILDALVEELDAIKMDLPLTYGGSDKGRVTRGTALFLKAKMLLMQEKWTESAAASKELMDLGVYSLYPSYENLFTYEGIGNNEVILDVQVKQDVDEGEFYWLNFGPNSVGGWSVSCPLQSLVDTYELTDGKTIEDSPLYDSENPYDNRDPRLGYSILYPGADWRGGVYNTIPGATYPGKTIIPGDDLTDGTGGQWNKTSTGYNWLKYISNEDIDVSNVWDGGVHYILMRYADALLMYAESKIEAGAIDASVYDAINQVRQRPDVMMPEIPTGLSQAELREIVRRERRVELAFEGQRLFDIRRWDIAKDVMPGVPKGLTYKDENGNDVTLTWGERTFDPGKHGLWPIPQAEIDVTGMEQNPGW</sequence>
<reference evidence="8" key="1">
    <citation type="submission" date="2020-12" db="EMBL/GenBank/DDBJ databases">
        <title>Snuella sp. nov., isolated from sediment in Incheon.</title>
        <authorList>
            <person name="Kim W."/>
        </authorList>
    </citation>
    <scope>NUCLEOTIDE SEQUENCE</scope>
    <source>
        <strain evidence="8">CAU 1569</strain>
    </source>
</reference>
<dbReference type="InterPro" id="IPR011990">
    <property type="entry name" value="TPR-like_helical_dom_sf"/>
</dbReference>